<dbReference type="EMBL" id="CAJFCJ010000020">
    <property type="protein sequence ID" value="CAD5124278.1"/>
    <property type="molecule type" value="Genomic_DNA"/>
</dbReference>
<dbReference type="SUPFAM" id="SSF55961">
    <property type="entry name" value="Bet v1-like"/>
    <property type="match status" value="1"/>
</dbReference>
<accession>A0A7I8W7W8</accession>
<proteinExistence type="inferred from homology"/>
<dbReference type="CDD" id="cd08892">
    <property type="entry name" value="SRPBCC_Aha1"/>
    <property type="match status" value="1"/>
</dbReference>
<dbReference type="PANTHER" id="PTHR13009">
    <property type="entry name" value="HEAT SHOCK PROTEIN 90 HSP90 CO-CHAPERONE AHA-1"/>
    <property type="match status" value="1"/>
</dbReference>
<dbReference type="GO" id="GO:0001671">
    <property type="term" value="F:ATPase activator activity"/>
    <property type="evidence" value="ECO:0007669"/>
    <property type="project" value="InterPro"/>
</dbReference>
<dbReference type="PANTHER" id="PTHR13009:SF22">
    <property type="entry name" value="LD43819P"/>
    <property type="match status" value="1"/>
</dbReference>
<protein>
    <submittedName>
        <fullName evidence="3">DgyrCDS12571</fullName>
    </submittedName>
</protein>
<name>A0A7I8W7W8_9ANNE</name>
<evidence type="ECO:0000313" key="3">
    <source>
        <dbReference type="EMBL" id="CAD5124278.1"/>
    </source>
</evidence>
<comment type="similarity">
    <text evidence="1">Belongs to the AHA1 family.</text>
</comment>
<dbReference type="SUPFAM" id="SSF103111">
    <property type="entry name" value="Activator of Hsp90 ATPase, Aha1"/>
    <property type="match status" value="1"/>
</dbReference>
<dbReference type="GO" id="GO:0051087">
    <property type="term" value="F:protein-folding chaperone binding"/>
    <property type="evidence" value="ECO:0007669"/>
    <property type="project" value="InterPro"/>
</dbReference>
<evidence type="ECO:0000259" key="2">
    <source>
        <dbReference type="SMART" id="SM01000"/>
    </source>
</evidence>
<gene>
    <name evidence="3" type="ORF">DGYR_LOCUS11849</name>
</gene>
<dbReference type="SMART" id="SM01000">
    <property type="entry name" value="Aha1_N"/>
    <property type="match status" value="1"/>
</dbReference>
<dbReference type="OrthoDB" id="567237at2759"/>
<dbReference type="AlphaFoldDB" id="A0A7I8W7W8"/>
<evidence type="ECO:0000313" key="4">
    <source>
        <dbReference type="Proteomes" id="UP000549394"/>
    </source>
</evidence>
<reference evidence="3 4" key="1">
    <citation type="submission" date="2020-08" db="EMBL/GenBank/DDBJ databases">
        <authorList>
            <person name="Hejnol A."/>
        </authorList>
    </citation>
    <scope>NUCLEOTIDE SEQUENCE [LARGE SCALE GENOMIC DNA]</scope>
</reference>
<dbReference type="InterPro" id="IPR015310">
    <property type="entry name" value="AHSA1-like_N"/>
</dbReference>
<evidence type="ECO:0000256" key="1">
    <source>
        <dbReference type="ARBA" id="ARBA00006817"/>
    </source>
</evidence>
<dbReference type="GO" id="GO:0006457">
    <property type="term" value="P:protein folding"/>
    <property type="evidence" value="ECO:0007669"/>
    <property type="project" value="TreeGrafter"/>
</dbReference>
<comment type="caution">
    <text evidence="3">The sequence shown here is derived from an EMBL/GenBank/DDBJ whole genome shotgun (WGS) entry which is preliminary data.</text>
</comment>
<sequence length="340" mass="39053">MAKWGEGDPRWIVEERADAKNVNNWHWTEKNATSWSQTKIKELLENLEIQEGPFKCVVTEIKSVEGEAVVNNRKARLIFFYEWVIKCSWKGSRGDGDLVKGKFDVLNLSDEYTDINDIDINVSIDDEKIKDAWDVKEFMRHSGTVKVREQLAKYLQQLKEQYSEGLILPTKNSSTNTSAKKTTNEYKNEINKPIVSSDSDVGIKIPCQRVSSTEFFKCEACELYSVLTDQGKSSMFTRSKAILEAEKGGKFALFDGNVQGEFTDLVLNEKIVMKWRFQSWPDAHYSTVSIYLKQKDDGTELQLTQTGVPKEDYERTVDGWKNYYWRPIMQAFGFGAGIYG</sequence>
<dbReference type="Pfam" id="PF08327">
    <property type="entry name" value="AHSA1"/>
    <property type="match status" value="1"/>
</dbReference>
<feature type="domain" description="Activator of Hsp90 ATPase AHSA1-like N-terminal" evidence="2">
    <location>
        <begin position="29"/>
        <end position="164"/>
    </location>
</feature>
<dbReference type="Gene3D" id="3.15.10.20">
    <property type="entry name" value="Activator of Hsp90 ATPase Aha1, N-terminal domain"/>
    <property type="match status" value="1"/>
</dbReference>
<dbReference type="Pfam" id="PF09229">
    <property type="entry name" value="Aha1_N"/>
    <property type="match status" value="1"/>
</dbReference>
<keyword evidence="4" id="KW-1185">Reference proteome</keyword>
<dbReference type="Gene3D" id="3.30.530.20">
    <property type="match status" value="1"/>
</dbReference>
<organism evidence="3 4">
    <name type="scientific">Dimorphilus gyrociliatus</name>
    <dbReference type="NCBI Taxonomy" id="2664684"/>
    <lineage>
        <taxon>Eukaryota</taxon>
        <taxon>Metazoa</taxon>
        <taxon>Spiralia</taxon>
        <taxon>Lophotrochozoa</taxon>
        <taxon>Annelida</taxon>
        <taxon>Polychaeta</taxon>
        <taxon>Polychaeta incertae sedis</taxon>
        <taxon>Dinophilidae</taxon>
        <taxon>Dimorphilus</taxon>
    </lineage>
</organism>
<dbReference type="GO" id="GO:0005829">
    <property type="term" value="C:cytosol"/>
    <property type="evidence" value="ECO:0007669"/>
    <property type="project" value="TreeGrafter"/>
</dbReference>
<dbReference type="Proteomes" id="UP000549394">
    <property type="component" value="Unassembled WGS sequence"/>
</dbReference>
<dbReference type="InterPro" id="IPR036338">
    <property type="entry name" value="Aha1"/>
</dbReference>
<dbReference type="InterPro" id="IPR013538">
    <property type="entry name" value="ASHA1/2-like_C"/>
</dbReference>
<dbReference type="InterPro" id="IPR023393">
    <property type="entry name" value="START-like_dom_sf"/>
</dbReference>